<accession>A0AAV8VEI7</accession>
<evidence type="ECO:0000313" key="1">
    <source>
        <dbReference type="EMBL" id="KAJ8912529.1"/>
    </source>
</evidence>
<organism evidence="1 2">
    <name type="scientific">Exocentrus adspersus</name>
    <dbReference type="NCBI Taxonomy" id="1586481"/>
    <lineage>
        <taxon>Eukaryota</taxon>
        <taxon>Metazoa</taxon>
        <taxon>Ecdysozoa</taxon>
        <taxon>Arthropoda</taxon>
        <taxon>Hexapoda</taxon>
        <taxon>Insecta</taxon>
        <taxon>Pterygota</taxon>
        <taxon>Neoptera</taxon>
        <taxon>Endopterygota</taxon>
        <taxon>Coleoptera</taxon>
        <taxon>Polyphaga</taxon>
        <taxon>Cucujiformia</taxon>
        <taxon>Chrysomeloidea</taxon>
        <taxon>Cerambycidae</taxon>
        <taxon>Lamiinae</taxon>
        <taxon>Acanthocinini</taxon>
        <taxon>Exocentrus</taxon>
    </lineage>
</organism>
<dbReference type="InterPro" id="IPR036397">
    <property type="entry name" value="RNaseH_sf"/>
</dbReference>
<protein>
    <recommendedName>
        <fullName evidence="3">RNase H type-1 domain-containing protein</fullName>
    </recommendedName>
</protein>
<dbReference type="Gene3D" id="3.30.420.10">
    <property type="entry name" value="Ribonuclease H-like superfamily/Ribonuclease H"/>
    <property type="match status" value="1"/>
</dbReference>
<dbReference type="Proteomes" id="UP001159042">
    <property type="component" value="Unassembled WGS sequence"/>
</dbReference>
<sequence length="527" mass="59280">MTRHTPPGQVWTKIRQMKGGRPCRKIPALTDAHGNLTTDAQQIVNVIGSHLHEKTKNTTINVPNMCHLESSPNPSLLNINDHDITSLNIPFSMMELNSALSSCRNSAAGPDGLHFSPTKSKIKKFSRRRVTTTSPKIHINDTVLSVVSHHKILGLTFDSRLNWKRHIQDVKGNCMTRLNILKTTAHHHWGSEEEVLLRMYRALIRSKLDYGSPIYSSATEYSLKYLNTVHNSALRICLGAFRTSPSEILYCEANEPPLWLRRQQLLLSYSARVSANPQNPVYSLITSAQRDPPTSGNINPLPQIVKSLLPIVDLSLTTMSQISSTPPWTKALPTFNTSLTQYSKLETPRQLLKQAFSHIINRDHFDKIIYTDPSKSENRVSCSVTSTLETIKTCILPPQFCIHTAELFGILSALNCLSQEDKRVAVCTDSLASIQSIQNIFSDHPLYPIVGVCYLPSTKYGLFFEKNRSKVGSWFLIEHVVYSQTMSFQLNPTAPQISYRQYCFEVMVETLTGINVQQAQESIFGTK</sequence>
<keyword evidence="2" id="KW-1185">Reference proteome</keyword>
<reference evidence="1 2" key="1">
    <citation type="journal article" date="2023" name="Insect Mol. Biol.">
        <title>Genome sequencing provides insights into the evolution of gene families encoding plant cell wall-degrading enzymes in longhorned beetles.</title>
        <authorList>
            <person name="Shin N.R."/>
            <person name="Okamura Y."/>
            <person name="Kirsch R."/>
            <person name="Pauchet Y."/>
        </authorList>
    </citation>
    <scope>NUCLEOTIDE SEQUENCE [LARGE SCALE GENOMIC DNA]</scope>
    <source>
        <strain evidence="1">EAD_L_NR</strain>
    </source>
</reference>
<name>A0AAV8VEI7_9CUCU</name>
<comment type="caution">
    <text evidence="1">The sequence shown here is derived from an EMBL/GenBank/DDBJ whole genome shotgun (WGS) entry which is preliminary data.</text>
</comment>
<proteinExistence type="predicted"/>
<evidence type="ECO:0000313" key="2">
    <source>
        <dbReference type="Proteomes" id="UP001159042"/>
    </source>
</evidence>
<dbReference type="GO" id="GO:0003676">
    <property type="term" value="F:nucleic acid binding"/>
    <property type="evidence" value="ECO:0007669"/>
    <property type="project" value="InterPro"/>
</dbReference>
<dbReference type="EMBL" id="JANEYG010000122">
    <property type="protein sequence ID" value="KAJ8912529.1"/>
    <property type="molecule type" value="Genomic_DNA"/>
</dbReference>
<dbReference type="PANTHER" id="PTHR33481:SF1">
    <property type="entry name" value="ENDONUCLEASE_EXONUCLEASE_PHOSPHATASE DOMAIN-CONTAINING PROTEIN-RELATED"/>
    <property type="match status" value="1"/>
</dbReference>
<dbReference type="AlphaFoldDB" id="A0AAV8VEI7"/>
<gene>
    <name evidence="1" type="ORF">NQ315_014473</name>
</gene>
<evidence type="ECO:0008006" key="3">
    <source>
        <dbReference type="Google" id="ProtNLM"/>
    </source>
</evidence>
<dbReference type="PANTHER" id="PTHR33481">
    <property type="entry name" value="REVERSE TRANSCRIPTASE"/>
    <property type="match status" value="1"/>
</dbReference>